<evidence type="ECO:0000256" key="8">
    <source>
        <dbReference type="ARBA" id="ARBA00031400"/>
    </source>
</evidence>
<dbReference type="AlphaFoldDB" id="A0A248LE65"/>
<keyword evidence="5" id="KW-1278">Translocase</keyword>
<feature type="transmembrane region" description="Helical" evidence="11">
    <location>
        <begin position="267"/>
        <end position="285"/>
    </location>
</feature>
<evidence type="ECO:0000256" key="3">
    <source>
        <dbReference type="ARBA" id="ARBA00012949"/>
    </source>
</evidence>
<feature type="transmembrane region" description="Helical" evidence="11">
    <location>
        <begin position="184"/>
        <end position="202"/>
    </location>
</feature>
<evidence type="ECO:0000256" key="7">
    <source>
        <dbReference type="ARBA" id="ARBA00023136"/>
    </source>
</evidence>
<evidence type="ECO:0000256" key="6">
    <source>
        <dbReference type="ARBA" id="ARBA00022989"/>
    </source>
</evidence>
<evidence type="ECO:0000256" key="4">
    <source>
        <dbReference type="ARBA" id="ARBA00022692"/>
    </source>
</evidence>
<dbReference type="PROSITE" id="PS50253">
    <property type="entry name" value="COX3"/>
    <property type="match status" value="1"/>
</dbReference>
<dbReference type="EMBL" id="CP022115">
    <property type="protein sequence ID" value="ASJ23007.1"/>
    <property type="molecule type" value="Genomic_DNA"/>
</dbReference>
<dbReference type="Proteomes" id="UP000197424">
    <property type="component" value="Chromosome"/>
</dbReference>
<dbReference type="OrthoDB" id="9810850at2"/>
<protein>
    <recommendedName>
        <fullName evidence="3">cytochrome-c oxidase</fullName>
        <ecNumber evidence="3">7.1.1.9</ecNumber>
    </recommendedName>
    <alternativeName>
        <fullName evidence="8">Cytochrome aa3 subunit 3</fullName>
    </alternativeName>
    <alternativeName>
        <fullName evidence="9">Cytochrome c oxidase polypeptide III</fullName>
    </alternativeName>
</protein>
<feature type="transmembrane region" description="Helical" evidence="11">
    <location>
        <begin position="222"/>
        <end position="247"/>
    </location>
</feature>
<evidence type="ECO:0000256" key="1">
    <source>
        <dbReference type="ARBA" id="ARBA00004141"/>
    </source>
</evidence>
<evidence type="ECO:0000256" key="9">
    <source>
        <dbReference type="ARBA" id="ARBA00031625"/>
    </source>
</evidence>
<gene>
    <name evidence="13" type="ORF">LHGZ1_0176</name>
</gene>
<name>A0A248LE65_9NEIS</name>
<feature type="transmembrane region" description="Helical" evidence="11">
    <location>
        <begin position="154"/>
        <end position="177"/>
    </location>
</feature>
<feature type="transmembrane region" description="Helical" evidence="11">
    <location>
        <begin position="83"/>
        <end position="108"/>
    </location>
</feature>
<reference evidence="14" key="1">
    <citation type="submission" date="2017-06" db="EMBL/GenBank/DDBJ databases">
        <title>Whole genome sequence of Laribacter hongkongensis LHGZ1.</title>
        <authorList>
            <person name="Chen D."/>
            <person name="Wu H."/>
            <person name="Chen J."/>
        </authorList>
    </citation>
    <scope>NUCLEOTIDE SEQUENCE [LARGE SCALE GENOMIC DNA]</scope>
    <source>
        <strain evidence="14">LHGZ1</strain>
    </source>
</reference>
<keyword evidence="6 11" id="KW-1133">Transmembrane helix</keyword>
<dbReference type="RefSeq" id="WP_088859866.1">
    <property type="nucleotide sequence ID" value="NZ_CP022115.1"/>
</dbReference>
<dbReference type="EC" id="7.1.1.9" evidence="3"/>
<evidence type="ECO:0000259" key="12">
    <source>
        <dbReference type="PROSITE" id="PS50253"/>
    </source>
</evidence>
<comment type="similarity">
    <text evidence="2 10">Belongs to the cytochrome c oxidase subunit 3 family.</text>
</comment>
<evidence type="ECO:0000256" key="11">
    <source>
        <dbReference type="SAM" id="Phobius"/>
    </source>
</evidence>
<feature type="transmembrane region" description="Helical" evidence="11">
    <location>
        <begin position="44"/>
        <end position="63"/>
    </location>
</feature>
<dbReference type="GO" id="GO:0005886">
    <property type="term" value="C:plasma membrane"/>
    <property type="evidence" value="ECO:0007669"/>
    <property type="project" value="UniProtKB-SubCell"/>
</dbReference>
<dbReference type="Gene3D" id="1.10.287.70">
    <property type="match status" value="1"/>
</dbReference>
<dbReference type="InterPro" id="IPR024791">
    <property type="entry name" value="Cyt_c/ubiquinol_Oxase_su3"/>
</dbReference>
<evidence type="ECO:0000313" key="14">
    <source>
        <dbReference type="Proteomes" id="UP000197424"/>
    </source>
</evidence>
<proteinExistence type="inferred from homology"/>
<dbReference type="PANTHER" id="PTHR11403:SF7">
    <property type="entry name" value="CYTOCHROME C OXIDASE SUBUNIT 3"/>
    <property type="match status" value="1"/>
</dbReference>
<dbReference type="SUPFAM" id="SSF81452">
    <property type="entry name" value="Cytochrome c oxidase subunit III-like"/>
    <property type="match status" value="1"/>
</dbReference>
<evidence type="ECO:0000256" key="2">
    <source>
        <dbReference type="ARBA" id="ARBA00010581"/>
    </source>
</evidence>
<dbReference type="Gene3D" id="1.20.120.80">
    <property type="entry name" value="Cytochrome c oxidase, subunit III, four-helix bundle"/>
    <property type="match status" value="1"/>
</dbReference>
<keyword evidence="4 10" id="KW-0812">Transmembrane</keyword>
<organism evidence="13 14">
    <name type="scientific">Laribacter hongkongensis</name>
    <dbReference type="NCBI Taxonomy" id="168471"/>
    <lineage>
        <taxon>Bacteria</taxon>
        <taxon>Pseudomonadati</taxon>
        <taxon>Pseudomonadota</taxon>
        <taxon>Betaproteobacteria</taxon>
        <taxon>Neisseriales</taxon>
        <taxon>Aquaspirillaceae</taxon>
        <taxon>Laribacter</taxon>
    </lineage>
</organism>
<dbReference type="PANTHER" id="PTHR11403">
    <property type="entry name" value="CYTOCHROME C OXIDASE SUBUNIT III"/>
    <property type="match status" value="1"/>
</dbReference>
<dbReference type="Pfam" id="PF00510">
    <property type="entry name" value="COX3"/>
    <property type="match status" value="1"/>
</dbReference>
<comment type="subcellular location">
    <subcellularLocation>
        <location evidence="10">Cell membrane</location>
        <topology evidence="10">Multi-pass membrane protein</topology>
    </subcellularLocation>
    <subcellularLocation>
        <location evidence="1">Membrane</location>
        <topology evidence="1">Multi-pass membrane protein</topology>
    </subcellularLocation>
</comment>
<feature type="domain" description="Heme-copper oxidase subunit III family profile" evidence="12">
    <location>
        <begin position="7"/>
        <end position="286"/>
    </location>
</feature>
<accession>A0A248LE65</accession>
<evidence type="ECO:0000256" key="10">
    <source>
        <dbReference type="RuleBase" id="RU003376"/>
    </source>
</evidence>
<feature type="transmembrane region" description="Helical" evidence="11">
    <location>
        <begin position="21"/>
        <end position="38"/>
    </location>
</feature>
<dbReference type="GO" id="GO:0019646">
    <property type="term" value="P:aerobic electron transport chain"/>
    <property type="evidence" value="ECO:0007669"/>
    <property type="project" value="InterPro"/>
</dbReference>
<evidence type="ECO:0000313" key="13">
    <source>
        <dbReference type="EMBL" id="ASJ23007.1"/>
    </source>
</evidence>
<dbReference type="FunFam" id="1.20.120.80:FF:000003">
    <property type="entry name" value="Cytochrome c oxidase subunit 3"/>
    <property type="match status" value="1"/>
</dbReference>
<evidence type="ECO:0000256" key="5">
    <source>
        <dbReference type="ARBA" id="ARBA00022967"/>
    </source>
</evidence>
<dbReference type="CDD" id="cd01665">
    <property type="entry name" value="Cyt_c_Oxidase_III"/>
    <property type="match status" value="1"/>
</dbReference>
<dbReference type="InterPro" id="IPR033945">
    <property type="entry name" value="Cyt_c_oxase_su3_dom"/>
</dbReference>
<dbReference type="InterPro" id="IPR000298">
    <property type="entry name" value="Cyt_c_oxidase-like_su3"/>
</dbReference>
<dbReference type="GO" id="GO:0004129">
    <property type="term" value="F:cytochrome-c oxidase activity"/>
    <property type="evidence" value="ECO:0007669"/>
    <property type="project" value="UniProtKB-EC"/>
</dbReference>
<dbReference type="InterPro" id="IPR013833">
    <property type="entry name" value="Cyt_c_oxidase_su3_a-hlx"/>
</dbReference>
<sequence>MQRDPDVPAGYYVPAPSRWPVIGAAALFLIGLGAALSVNALVPGYWTLAAGVAVLLWMLWGWFRDVIRESVRGSYARQEDQSFRWGMGWFIFSEIMFFGALFGALFYVRVIALPDLGGPGGAGLWDGFRPDWPAVTGPGDIQPYRPMAAWGLPAVNTLILLSSGLTLTLAHLALLAGRRRRVQWCLGATVLLGALFLGLQAWEYRHAMHEMGLSLASGAYGMTFYLLTGFHGLHVFLGALILSVVWLRLMRGHFDERHHFAFEAAAWYWHFVDVVWLVLFVCVYWL</sequence>
<keyword evidence="7 11" id="KW-0472">Membrane</keyword>
<dbReference type="InterPro" id="IPR035973">
    <property type="entry name" value="Cyt_c_oxidase_su3-like_sf"/>
</dbReference>